<evidence type="ECO:0000313" key="13">
    <source>
        <dbReference type="Proteomes" id="UP000646827"/>
    </source>
</evidence>
<dbReference type="OrthoDB" id="10254973at2759"/>
<keyword evidence="13" id="KW-1185">Reference proteome</keyword>
<comment type="similarity">
    <text evidence="3">Belongs to the SMC family. SMC5 subfamily.</text>
</comment>
<dbReference type="FunFam" id="3.40.50.300:FF:001301">
    <property type="entry name" value="Structural maintenance of chromosomes 5"/>
    <property type="match status" value="1"/>
</dbReference>
<evidence type="ECO:0000313" key="12">
    <source>
        <dbReference type="EMBL" id="KAG2221653.1"/>
    </source>
</evidence>
<dbReference type="GO" id="GO:0005524">
    <property type="term" value="F:ATP binding"/>
    <property type="evidence" value="ECO:0007669"/>
    <property type="project" value="UniProtKB-KW"/>
</dbReference>
<comment type="subcellular location">
    <subcellularLocation>
        <location evidence="2">Chromosome</location>
    </subcellularLocation>
    <subcellularLocation>
        <location evidence="1">Nucleus</location>
    </subcellularLocation>
</comment>
<dbReference type="PANTHER" id="PTHR45916">
    <property type="entry name" value="STRUCTURAL MAINTENANCE OF CHROMOSOMES PROTEIN 5"/>
    <property type="match status" value="1"/>
</dbReference>
<evidence type="ECO:0000256" key="10">
    <source>
        <dbReference type="SAM" id="Coils"/>
    </source>
</evidence>
<evidence type="ECO:0000256" key="4">
    <source>
        <dbReference type="ARBA" id="ARBA00018687"/>
    </source>
</evidence>
<evidence type="ECO:0000256" key="8">
    <source>
        <dbReference type="ARBA" id="ARBA00023054"/>
    </source>
</evidence>
<comment type="caution">
    <text evidence="12">The sequence shown here is derived from an EMBL/GenBank/DDBJ whole genome shotgun (WGS) entry which is preliminary data.</text>
</comment>
<dbReference type="EMBL" id="JAEPRB010000103">
    <property type="protein sequence ID" value="KAG2221653.1"/>
    <property type="molecule type" value="Genomic_DNA"/>
</dbReference>
<dbReference type="PANTHER" id="PTHR45916:SF1">
    <property type="entry name" value="STRUCTURAL MAINTENANCE OF CHROMOSOMES PROTEIN 5"/>
    <property type="match status" value="1"/>
</dbReference>
<evidence type="ECO:0000256" key="6">
    <source>
        <dbReference type="ARBA" id="ARBA00022741"/>
    </source>
</evidence>
<evidence type="ECO:0000256" key="2">
    <source>
        <dbReference type="ARBA" id="ARBA00004286"/>
    </source>
</evidence>
<organism evidence="12 13">
    <name type="scientific">Circinella minor</name>
    <dbReference type="NCBI Taxonomy" id="1195481"/>
    <lineage>
        <taxon>Eukaryota</taxon>
        <taxon>Fungi</taxon>
        <taxon>Fungi incertae sedis</taxon>
        <taxon>Mucoromycota</taxon>
        <taxon>Mucoromycotina</taxon>
        <taxon>Mucoromycetes</taxon>
        <taxon>Mucorales</taxon>
        <taxon>Lichtheimiaceae</taxon>
        <taxon>Circinella</taxon>
    </lineage>
</organism>
<evidence type="ECO:0000256" key="1">
    <source>
        <dbReference type="ARBA" id="ARBA00004123"/>
    </source>
</evidence>
<evidence type="ECO:0000256" key="9">
    <source>
        <dbReference type="ARBA" id="ARBA00023242"/>
    </source>
</evidence>
<feature type="non-terminal residue" evidence="12">
    <location>
        <position position="301"/>
    </location>
</feature>
<keyword evidence="5" id="KW-0158">Chromosome</keyword>
<evidence type="ECO:0000256" key="7">
    <source>
        <dbReference type="ARBA" id="ARBA00022840"/>
    </source>
</evidence>
<dbReference type="GO" id="GO:0000724">
    <property type="term" value="P:double-strand break repair via homologous recombination"/>
    <property type="evidence" value="ECO:0007669"/>
    <property type="project" value="TreeGrafter"/>
</dbReference>
<dbReference type="Proteomes" id="UP000646827">
    <property type="component" value="Unassembled WGS sequence"/>
</dbReference>
<feature type="coiled-coil region" evidence="10">
    <location>
        <begin position="60"/>
        <end position="122"/>
    </location>
</feature>
<accession>A0A8H7S547</accession>
<dbReference type="AlphaFoldDB" id="A0A8H7S547"/>
<evidence type="ECO:0000256" key="3">
    <source>
        <dbReference type="ARBA" id="ARBA00010171"/>
    </source>
</evidence>
<gene>
    <name evidence="12" type="ORF">INT45_001178</name>
</gene>
<keyword evidence="6" id="KW-0547">Nucleotide-binding</keyword>
<dbReference type="GO" id="GO:0003697">
    <property type="term" value="F:single-stranded DNA binding"/>
    <property type="evidence" value="ECO:0007669"/>
    <property type="project" value="TreeGrafter"/>
</dbReference>
<evidence type="ECO:0000256" key="11">
    <source>
        <dbReference type="SAM" id="MobiDB-lite"/>
    </source>
</evidence>
<proteinExistence type="inferred from homology"/>
<feature type="region of interest" description="Disordered" evidence="11">
    <location>
        <begin position="1"/>
        <end position="35"/>
    </location>
</feature>
<evidence type="ECO:0000256" key="5">
    <source>
        <dbReference type="ARBA" id="ARBA00022454"/>
    </source>
</evidence>
<dbReference type="InterPro" id="IPR027417">
    <property type="entry name" value="P-loop_NTPase"/>
</dbReference>
<keyword evidence="7" id="KW-0067">ATP-binding</keyword>
<keyword evidence="9" id="KW-0539">Nucleus</keyword>
<keyword evidence="8 10" id="KW-0175">Coiled coil</keyword>
<dbReference type="SUPFAM" id="SSF52540">
    <property type="entry name" value="P-loop containing nucleoside triphosphate hydrolases"/>
    <property type="match status" value="1"/>
</dbReference>
<dbReference type="GO" id="GO:0030915">
    <property type="term" value="C:Smc5-Smc6 complex"/>
    <property type="evidence" value="ECO:0007669"/>
    <property type="project" value="TreeGrafter"/>
</dbReference>
<dbReference type="GO" id="GO:0005634">
    <property type="term" value="C:nucleus"/>
    <property type="evidence" value="ECO:0007669"/>
    <property type="project" value="UniProtKB-SubCell"/>
</dbReference>
<sequence length="301" mass="34221">AEQGYRYAQSEANQKKSVAQRYQRDVNSAGSELRDDPSLLEEFETILSKWRTEGGLDQTALEVEDAIQGEQAKAEALKAANPRAMELYEERLVIIHNLQRSMEVQKQELDGLREKIENTKTQWEPQLEALVKRISDSFGVALQRIGCAGEVQVAKDEDFDKWGIEIRVKFRDNEKLQLLTGQRQSGGERAVSTILYLMSLQSLAKSPFRVVDEINQGMDPRNERMIHEQIVKGASKPGTAQYFLITPKLLPDLFYNERMRVLCIYNGEWQPTRLKPISEYLSRARAPSSSSSSRPIASVIS</sequence>
<name>A0A8H7S547_9FUNG</name>
<dbReference type="Gene3D" id="3.40.50.300">
    <property type="entry name" value="P-loop containing nucleotide triphosphate hydrolases"/>
    <property type="match status" value="1"/>
</dbReference>
<reference evidence="12 13" key="1">
    <citation type="submission" date="2020-12" db="EMBL/GenBank/DDBJ databases">
        <title>Metabolic potential, ecology and presence of endohyphal bacteria is reflected in genomic diversity of Mucoromycotina.</title>
        <authorList>
            <person name="Muszewska A."/>
            <person name="Okrasinska A."/>
            <person name="Steczkiewicz K."/>
            <person name="Drgas O."/>
            <person name="Orlowska M."/>
            <person name="Perlinska-Lenart U."/>
            <person name="Aleksandrzak-Piekarczyk T."/>
            <person name="Szatraj K."/>
            <person name="Zielenkiewicz U."/>
            <person name="Pilsyk S."/>
            <person name="Malc E."/>
            <person name="Mieczkowski P."/>
            <person name="Kruszewska J.S."/>
            <person name="Biernat P."/>
            <person name="Pawlowska J."/>
        </authorList>
    </citation>
    <scope>NUCLEOTIDE SEQUENCE [LARGE SCALE GENOMIC DNA]</scope>
    <source>
        <strain evidence="12 13">CBS 142.35</strain>
    </source>
</reference>
<protein>
    <recommendedName>
        <fullName evidence="4">Structural maintenance of chromosomes protein 5</fullName>
    </recommendedName>
</protein>